<dbReference type="PROSITE" id="PS51257">
    <property type="entry name" value="PROKAR_LIPOPROTEIN"/>
    <property type="match status" value="1"/>
</dbReference>
<protein>
    <recommendedName>
        <fullName evidence="3">Endonuclease/exonuclease/phosphatase domain-containing protein</fullName>
    </recommendedName>
</protein>
<gene>
    <name evidence="1" type="ORF">PP769_04000</name>
</gene>
<dbReference type="KEGG" id="nall:PP769_04000"/>
<evidence type="ECO:0000313" key="1">
    <source>
        <dbReference type="EMBL" id="WNM58939.1"/>
    </source>
</evidence>
<dbReference type="AlphaFoldDB" id="A0AA96GI84"/>
<evidence type="ECO:0008006" key="3">
    <source>
        <dbReference type="Google" id="ProtNLM"/>
    </source>
</evidence>
<keyword evidence="2" id="KW-1185">Reference proteome</keyword>
<dbReference type="Proteomes" id="UP001302719">
    <property type="component" value="Chromosome"/>
</dbReference>
<reference evidence="1 2" key="1">
    <citation type="submission" date="2023-01" db="EMBL/GenBank/DDBJ databases">
        <title>Cultivation and genomic characterization of new, ubiquitous marine nitrite-oxidizing bacteria from the Nitrospirales.</title>
        <authorList>
            <person name="Mueller A.J."/>
            <person name="Daebeler A."/>
            <person name="Herbold C.W."/>
            <person name="Kirkegaard R.H."/>
            <person name="Daims H."/>
        </authorList>
    </citation>
    <scope>NUCLEOTIDE SEQUENCE [LARGE SCALE GENOMIC DNA]</scope>
    <source>
        <strain evidence="1 2">VA</strain>
    </source>
</reference>
<accession>A0AA96GI84</accession>
<name>A0AA96GI84_9BACT</name>
<dbReference type="EMBL" id="CP116967">
    <property type="protein sequence ID" value="WNM58939.1"/>
    <property type="molecule type" value="Genomic_DNA"/>
</dbReference>
<sequence>MPIFKASWLKGGLVVLPLIALTMVSACLGKFETKPILTEPCRLDWQQQAGLSEVDLPDSTGSPGLPVLVFNIHDRLLSDSFFSSEAHTEEEMACIGDLASKFDLVLFQEAFVRPAQLAQYTKHAWSYHPLFTEGGGGDWWPLRDICHICLSPGLLMLAREQPPSVHSEPYEAFAGWNTDLNKADDFFSKGFQLVQFPTFWVLNSHMDAGRGEASIRARALQFRQLTAGIRHFIVPDAPLFVGMDANLRPDQEERDAEILEEFLTSNALTLVHQSGPDLIAVRGIRTEHSQSLPLKGILSDHNALSVIIYPPSRLESQD</sequence>
<dbReference type="RefSeq" id="WP_312645484.1">
    <property type="nucleotide sequence ID" value="NZ_CP116967.1"/>
</dbReference>
<dbReference type="InterPro" id="IPR036691">
    <property type="entry name" value="Endo/exonu/phosph_ase_sf"/>
</dbReference>
<evidence type="ECO:0000313" key="2">
    <source>
        <dbReference type="Proteomes" id="UP001302719"/>
    </source>
</evidence>
<dbReference type="Gene3D" id="3.60.10.10">
    <property type="entry name" value="Endonuclease/exonuclease/phosphatase"/>
    <property type="match status" value="1"/>
</dbReference>
<proteinExistence type="predicted"/>
<dbReference type="SUPFAM" id="SSF56219">
    <property type="entry name" value="DNase I-like"/>
    <property type="match status" value="1"/>
</dbReference>
<organism evidence="1 2">
    <name type="scientific">Candidatus Nitrospira allomarina</name>
    <dbReference type="NCBI Taxonomy" id="3020900"/>
    <lineage>
        <taxon>Bacteria</taxon>
        <taxon>Pseudomonadati</taxon>
        <taxon>Nitrospirota</taxon>
        <taxon>Nitrospiria</taxon>
        <taxon>Nitrospirales</taxon>
        <taxon>Nitrospiraceae</taxon>
        <taxon>Nitrospira</taxon>
    </lineage>
</organism>